<dbReference type="RefSeq" id="XP_060409345.1">
    <property type="nucleotide sequence ID" value="XM_060558924.1"/>
</dbReference>
<accession>A0AAD8PP17</accession>
<evidence type="ECO:0000256" key="1">
    <source>
        <dbReference type="SAM" id="MobiDB-lite"/>
    </source>
</evidence>
<protein>
    <recommendedName>
        <fullName evidence="5">Secreted protein</fullName>
    </recommendedName>
</protein>
<proteinExistence type="predicted"/>
<evidence type="ECO:0000313" key="4">
    <source>
        <dbReference type="Proteomes" id="UP001230504"/>
    </source>
</evidence>
<name>A0AAD8PP17_9PEZI</name>
<reference evidence="3" key="1">
    <citation type="submission" date="2021-06" db="EMBL/GenBank/DDBJ databases">
        <title>Comparative genomics, transcriptomics and evolutionary studies reveal genomic signatures of adaptation to plant cell wall in hemibiotrophic fungi.</title>
        <authorList>
            <consortium name="DOE Joint Genome Institute"/>
            <person name="Baroncelli R."/>
            <person name="Diaz J.F."/>
            <person name="Benocci T."/>
            <person name="Peng M."/>
            <person name="Battaglia E."/>
            <person name="Haridas S."/>
            <person name="Andreopoulos W."/>
            <person name="Labutti K."/>
            <person name="Pangilinan J."/>
            <person name="Floch G.L."/>
            <person name="Makela M.R."/>
            <person name="Henrissat B."/>
            <person name="Grigoriev I.V."/>
            <person name="Crouch J.A."/>
            <person name="De Vries R.P."/>
            <person name="Sukno S.A."/>
            <person name="Thon M.R."/>
        </authorList>
    </citation>
    <scope>NUCLEOTIDE SEQUENCE</scope>
    <source>
        <strain evidence="3">CBS 125086</strain>
    </source>
</reference>
<dbReference type="GeneID" id="85443164"/>
<feature type="region of interest" description="Disordered" evidence="1">
    <location>
        <begin position="100"/>
        <end position="127"/>
    </location>
</feature>
<comment type="caution">
    <text evidence="3">The sequence shown here is derived from an EMBL/GenBank/DDBJ whole genome shotgun (WGS) entry which is preliminary data.</text>
</comment>
<feature type="signal peptide" evidence="2">
    <location>
        <begin position="1"/>
        <end position="22"/>
    </location>
</feature>
<feature type="non-terminal residue" evidence="3">
    <location>
        <position position="127"/>
    </location>
</feature>
<keyword evidence="4" id="KW-1185">Reference proteome</keyword>
<dbReference type="AlphaFoldDB" id="A0AAD8PP17"/>
<evidence type="ECO:0008006" key="5">
    <source>
        <dbReference type="Google" id="ProtNLM"/>
    </source>
</evidence>
<evidence type="ECO:0000313" key="3">
    <source>
        <dbReference type="EMBL" id="KAK1573760.1"/>
    </source>
</evidence>
<feature type="chain" id="PRO_5042042324" description="Secreted protein" evidence="2">
    <location>
        <begin position="23"/>
        <end position="127"/>
    </location>
</feature>
<keyword evidence="2" id="KW-0732">Signal</keyword>
<dbReference type="Proteomes" id="UP001230504">
    <property type="component" value="Unassembled WGS sequence"/>
</dbReference>
<organism evidence="3 4">
    <name type="scientific">Colletotrichum navitas</name>
    <dbReference type="NCBI Taxonomy" id="681940"/>
    <lineage>
        <taxon>Eukaryota</taxon>
        <taxon>Fungi</taxon>
        <taxon>Dikarya</taxon>
        <taxon>Ascomycota</taxon>
        <taxon>Pezizomycotina</taxon>
        <taxon>Sordariomycetes</taxon>
        <taxon>Hypocreomycetidae</taxon>
        <taxon>Glomerellales</taxon>
        <taxon>Glomerellaceae</taxon>
        <taxon>Colletotrichum</taxon>
        <taxon>Colletotrichum graminicola species complex</taxon>
    </lineage>
</organism>
<sequence>MRPHEAFLAMLALASYLGVCRACLRMEPGRGTGLGHRCLPMPSRRAFSSFQRTAEACLSERPDDGGRAGKGLVLNAATSTPNLQSPTVCLLATRRGSVLDLGGRGGAGGGKRSRDGRSRAGVTASYV</sequence>
<evidence type="ECO:0000256" key="2">
    <source>
        <dbReference type="SAM" id="SignalP"/>
    </source>
</evidence>
<gene>
    <name evidence="3" type="ORF">LY79DRAFT_567857</name>
</gene>
<dbReference type="EMBL" id="JAHLJV010000086">
    <property type="protein sequence ID" value="KAK1573760.1"/>
    <property type="molecule type" value="Genomic_DNA"/>
</dbReference>